<dbReference type="AlphaFoldDB" id="A0A4Y8IGB4"/>
<dbReference type="Proteomes" id="UP000297975">
    <property type="component" value="Unassembled WGS sequence"/>
</dbReference>
<keyword evidence="2" id="KW-0378">Hydrolase</keyword>
<protein>
    <submittedName>
        <fullName evidence="2">Alpha/beta hydrolase</fullName>
    </submittedName>
</protein>
<feature type="domain" description="AB hydrolase-1" evidence="1">
    <location>
        <begin position="12"/>
        <end position="132"/>
    </location>
</feature>
<dbReference type="InterPro" id="IPR029058">
    <property type="entry name" value="AB_hydrolase_fold"/>
</dbReference>
<dbReference type="Gene3D" id="3.40.50.1820">
    <property type="entry name" value="alpha/beta hydrolase"/>
    <property type="match status" value="1"/>
</dbReference>
<gene>
    <name evidence="2" type="ORF">E3U55_14200</name>
</gene>
<evidence type="ECO:0000259" key="1">
    <source>
        <dbReference type="Pfam" id="PF00561"/>
    </source>
</evidence>
<dbReference type="InterPro" id="IPR050266">
    <property type="entry name" value="AB_hydrolase_sf"/>
</dbReference>
<name>A0A4Y8IGB4_9BACI</name>
<dbReference type="PANTHER" id="PTHR43798:SF33">
    <property type="entry name" value="HYDROLASE, PUTATIVE (AFU_ORTHOLOGUE AFUA_2G14860)-RELATED"/>
    <property type="match status" value="1"/>
</dbReference>
<dbReference type="EMBL" id="SOPW01000018">
    <property type="protein sequence ID" value="TFB14197.1"/>
    <property type="molecule type" value="Genomic_DNA"/>
</dbReference>
<organism evidence="2 3">
    <name type="scientific">Filobacillus milosensis</name>
    <dbReference type="NCBI Taxonomy" id="94137"/>
    <lineage>
        <taxon>Bacteria</taxon>
        <taxon>Bacillati</taxon>
        <taxon>Bacillota</taxon>
        <taxon>Bacilli</taxon>
        <taxon>Bacillales</taxon>
        <taxon>Bacillaceae</taxon>
        <taxon>Filobacillus</taxon>
    </lineage>
</organism>
<dbReference type="GO" id="GO:0016787">
    <property type="term" value="F:hydrolase activity"/>
    <property type="evidence" value="ECO:0007669"/>
    <property type="project" value="UniProtKB-KW"/>
</dbReference>
<dbReference type="PANTHER" id="PTHR43798">
    <property type="entry name" value="MONOACYLGLYCEROL LIPASE"/>
    <property type="match status" value="1"/>
</dbReference>
<reference evidence="2 3" key="1">
    <citation type="submission" date="2019-03" db="EMBL/GenBank/DDBJ databases">
        <authorList>
            <person name="He R.-H."/>
        </authorList>
    </citation>
    <scope>NUCLEOTIDE SEQUENCE [LARGE SCALE GENOMIC DNA]</scope>
    <source>
        <strain evidence="3">SH 714</strain>
    </source>
</reference>
<dbReference type="GO" id="GO:0016020">
    <property type="term" value="C:membrane"/>
    <property type="evidence" value="ECO:0007669"/>
    <property type="project" value="TreeGrafter"/>
</dbReference>
<comment type="caution">
    <text evidence="2">The sequence shown here is derived from an EMBL/GenBank/DDBJ whole genome shotgun (WGS) entry which is preliminary data.</text>
</comment>
<keyword evidence="3" id="KW-1185">Reference proteome</keyword>
<dbReference type="Pfam" id="PF00561">
    <property type="entry name" value="Abhydrolase_1"/>
    <property type="match status" value="1"/>
</dbReference>
<proteinExistence type="predicted"/>
<evidence type="ECO:0000313" key="3">
    <source>
        <dbReference type="Proteomes" id="UP000297975"/>
    </source>
</evidence>
<evidence type="ECO:0000313" key="2">
    <source>
        <dbReference type="EMBL" id="TFB14197.1"/>
    </source>
</evidence>
<accession>A0A4Y8IGB4</accession>
<dbReference type="InterPro" id="IPR000073">
    <property type="entry name" value="AB_hydrolase_1"/>
</dbReference>
<dbReference type="SUPFAM" id="SSF53474">
    <property type="entry name" value="alpha/beta-Hydrolases"/>
    <property type="match status" value="1"/>
</dbReference>
<sequence>MYKHDNPLNDTWVVLLHGLGGNSVIWKKQIESFTEHYNVITIDLPGHYPNEPLAKWEFNNSFEICADMIMDVLNHHYIQKAHLVGISLGSVIIHQMIQQYPNRIASAVLGGAITEFNWFSKMLLKAGNYLKKVLPYIWLYAIFAHVIMPRKHHKKARWIFIREAKKMGSHAFLKWFSLANDITRTPIGVNESSIPRLYLSGSEDYLFISKLNEFLENDSYGELVQIPECGHVCNIEKPEMFNKLTIGFMNQQVNLERVRKVSN</sequence>